<accession>A0A392S1X1</accession>
<name>A0A392S1X1_9FABA</name>
<keyword evidence="2" id="KW-1185">Reference proteome</keyword>
<evidence type="ECO:0000313" key="1">
    <source>
        <dbReference type="EMBL" id="MCI42881.1"/>
    </source>
</evidence>
<dbReference type="EMBL" id="LXQA010310263">
    <property type="protein sequence ID" value="MCI42881.1"/>
    <property type="molecule type" value="Genomic_DNA"/>
</dbReference>
<evidence type="ECO:0000313" key="2">
    <source>
        <dbReference type="Proteomes" id="UP000265520"/>
    </source>
</evidence>
<dbReference type="AlphaFoldDB" id="A0A392S1X1"/>
<reference evidence="1 2" key="1">
    <citation type="journal article" date="2018" name="Front. Plant Sci.">
        <title>Red Clover (Trifolium pratense) and Zigzag Clover (T. medium) - A Picture of Genomic Similarities and Differences.</title>
        <authorList>
            <person name="Dluhosova J."/>
            <person name="Istvanek J."/>
            <person name="Nedelnik J."/>
            <person name="Repkova J."/>
        </authorList>
    </citation>
    <scope>NUCLEOTIDE SEQUENCE [LARGE SCALE GENOMIC DNA]</scope>
    <source>
        <strain evidence="2">cv. 10/8</strain>
        <tissue evidence="1">Leaf</tissue>
    </source>
</reference>
<sequence>MWWVGPINKGQISPCSPSEKSLAQRECLDSRLKLDGWSEKPSGMVLAQRAPLIQ</sequence>
<organism evidence="1 2">
    <name type="scientific">Trifolium medium</name>
    <dbReference type="NCBI Taxonomy" id="97028"/>
    <lineage>
        <taxon>Eukaryota</taxon>
        <taxon>Viridiplantae</taxon>
        <taxon>Streptophyta</taxon>
        <taxon>Embryophyta</taxon>
        <taxon>Tracheophyta</taxon>
        <taxon>Spermatophyta</taxon>
        <taxon>Magnoliopsida</taxon>
        <taxon>eudicotyledons</taxon>
        <taxon>Gunneridae</taxon>
        <taxon>Pentapetalae</taxon>
        <taxon>rosids</taxon>
        <taxon>fabids</taxon>
        <taxon>Fabales</taxon>
        <taxon>Fabaceae</taxon>
        <taxon>Papilionoideae</taxon>
        <taxon>50 kb inversion clade</taxon>
        <taxon>NPAAA clade</taxon>
        <taxon>Hologalegina</taxon>
        <taxon>IRL clade</taxon>
        <taxon>Trifolieae</taxon>
        <taxon>Trifolium</taxon>
    </lineage>
</organism>
<comment type="caution">
    <text evidence="1">The sequence shown here is derived from an EMBL/GenBank/DDBJ whole genome shotgun (WGS) entry which is preliminary data.</text>
</comment>
<proteinExistence type="predicted"/>
<feature type="non-terminal residue" evidence="1">
    <location>
        <position position="54"/>
    </location>
</feature>
<protein>
    <submittedName>
        <fullName evidence="1">Uncharacterized protein</fullName>
    </submittedName>
</protein>
<dbReference type="Proteomes" id="UP000265520">
    <property type="component" value="Unassembled WGS sequence"/>
</dbReference>